<sequence>MRLRERPCFRAPAGPEDKDSRVGRRTFAHENRCHAVHILVGGNHPARVSRVPRDMVRVVEWVG</sequence>
<protein>
    <submittedName>
        <fullName evidence="2">Uncharacterized protein</fullName>
    </submittedName>
</protein>
<evidence type="ECO:0000313" key="3">
    <source>
        <dbReference type="Proteomes" id="UP000466785"/>
    </source>
</evidence>
<reference evidence="2 3" key="1">
    <citation type="journal article" date="2019" name="Emerg. Microbes Infect.">
        <title>Comprehensive subspecies identification of 175 nontuberculous mycobacteria species based on 7547 genomic profiles.</title>
        <authorList>
            <person name="Matsumoto Y."/>
            <person name="Kinjo T."/>
            <person name="Motooka D."/>
            <person name="Nabeya D."/>
            <person name="Jung N."/>
            <person name="Uechi K."/>
            <person name="Horii T."/>
            <person name="Iida T."/>
            <person name="Fujita J."/>
            <person name="Nakamura S."/>
        </authorList>
    </citation>
    <scope>NUCLEOTIDE SEQUENCE [LARGE SCALE GENOMIC DNA]</scope>
    <source>
        <strain evidence="2 3">JCM 12603</strain>
    </source>
</reference>
<dbReference type="AlphaFoldDB" id="A0A6N4V5R8"/>
<name>A0A6N4V5R8_9MYCO</name>
<gene>
    <name evidence="2" type="ORF">MPOR_04960</name>
</gene>
<organism evidence="2 3">
    <name type="scientific">Mycolicibacterium poriferae</name>
    <dbReference type="NCBI Taxonomy" id="39694"/>
    <lineage>
        <taxon>Bacteria</taxon>
        <taxon>Bacillati</taxon>
        <taxon>Actinomycetota</taxon>
        <taxon>Actinomycetes</taxon>
        <taxon>Mycobacteriales</taxon>
        <taxon>Mycobacteriaceae</taxon>
        <taxon>Mycolicibacterium</taxon>
    </lineage>
</organism>
<evidence type="ECO:0000313" key="2">
    <source>
        <dbReference type="EMBL" id="BBX49470.1"/>
    </source>
</evidence>
<evidence type="ECO:0000256" key="1">
    <source>
        <dbReference type="SAM" id="MobiDB-lite"/>
    </source>
</evidence>
<accession>A0A6N4V5R8</accession>
<dbReference type="KEGG" id="mpof:MPOR_04960"/>
<feature type="region of interest" description="Disordered" evidence="1">
    <location>
        <begin position="1"/>
        <end position="23"/>
    </location>
</feature>
<dbReference type="EMBL" id="AP022570">
    <property type="protein sequence ID" value="BBX49470.1"/>
    <property type="molecule type" value="Genomic_DNA"/>
</dbReference>
<dbReference type="Proteomes" id="UP000466785">
    <property type="component" value="Chromosome"/>
</dbReference>
<proteinExistence type="predicted"/>
<keyword evidence="3" id="KW-1185">Reference proteome</keyword>